<dbReference type="PANTHER" id="PTHR23037">
    <property type="entry name" value="CYTOKINE RECEPTOR"/>
    <property type="match status" value="1"/>
</dbReference>
<dbReference type="InterPro" id="IPR036116">
    <property type="entry name" value="FN3_sf"/>
</dbReference>
<sequence length="485" mass="53953">MAPWRLPVLPVALVWGWVLASSSPSTVAPPRDLQITDPGLLGSLDVQWKPPPHEQTFNECSVKYKLEYRSSGDRDWKVIFTRKLKFRVGFDLSRTAEVRVQTLLKGRCTGDVEVQSDWISATFQAAPQGKLESEVQNFHCIYHDWEYLKCTWQPGLLTPRGVHYELYYWYEGLDRTVQCDRYIREHGINVGCVLQNLSQAEYRDLNVCVNGSAAATLLRPLYTTLRLHNLAKPSAPEQLRLSVSAAGELLVAWSPPGGRVPQHCLEYEVQVAEDAGEAAAAWAFVSTQMETALTISRTNQSHISCVRVRGRTNIFCADQGFWSEWTQNCFSGMELKVNGVFLIPFIKLVWVQELMAALGICWCPALEGGAGLVTPSTCSSTAIPTALHLQCTQQASPKILVLLQQQPSLLHGDSWDGGVTAEQGRARGTCSISTRHPPGCPAPQISSFEPCRLSWAGERHRAGTASVCWRYPSLKEDVTHPIIHP</sequence>
<dbReference type="InterPro" id="IPR015321">
    <property type="entry name" value="TypeI_recpt_CBD"/>
</dbReference>
<dbReference type="InterPro" id="IPR003961">
    <property type="entry name" value="FN3_dom"/>
</dbReference>
<evidence type="ECO:0000256" key="4">
    <source>
        <dbReference type="ARBA" id="ARBA00022989"/>
    </source>
</evidence>
<evidence type="ECO:0000256" key="5">
    <source>
        <dbReference type="ARBA" id="ARBA00023136"/>
    </source>
</evidence>
<keyword evidence="11" id="KW-1185">Reference proteome</keyword>
<dbReference type="GO" id="GO:0004896">
    <property type="term" value="F:cytokine receptor activity"/>
    <property type="evidence" value="ECO:0007669"/>
    <property type="project" value="TreeGrafter"/>
</dbReference>
<evidence type="ECO:0000256" key="1">
    <source>
        <dbReference type="ARBA" id="ARBA00004479"/>
    </source>
</evidence>
<dbReference type="Pfam" id="PF09240">
    <property type="entry name" value="IL6Ra-bind"/>
    <property type="match status" value="1"/>
</dbReference>
<dbReference type="Gene3D" id="2.60.40.10">
    <property type="entry name" value="Immunoglobulins"/>
    <property type="match status" value="3"/>
</dbReference>
<keyword evidence="2" id="KW-0812">Transmembrane</keyword>
<evidence type="ECO:0000256" key="8">
    <source>
        <dbReference type="SAM" id="SignalP"/>
    </source>
</evidence>
<evidence type="ECO:0000256" key="2">
    <source>
        <dbReference type="ARBA" id="ARBA00022692"/>
    </source>
</evidence>
<dbReference type="GeneTree" id="ENSGT00940000159971"/>
<feature type="domain" description="Fibronectin type-III" evidence="9">
    <location>
        <begin position="235"/>
        <end position="335"/>
    </location>
</feature>
<dbReference type="PROSITE" id="PS50853">
    <property type="entry name" value="FN3"/>
    <property type="match status" value="2"/>
</dbReference>
<feature type="signal peptide" evidence="8">
    <location>
        <begin position="1"/>
        <end position="20"/>
    </location>
</feature>
<gene>
    <name evidence="10" type="primary">IL13RA2</name>
</gene>
<dbReference type="PANTHER" id="PTHR23037:SF45">
    <property type="entry name" value="INTERLEUKIN 13 RECEPTOR SUBUNIT ALPHA 2"/>
    <property type="match status" value="1"/>
</dbReference>
<evidence type="ECO:0000256" key="6">
    <source>
        <dbReference type="ARBA" id="ARBA00023170"/>
    </source>
</evidence>
<keyword evidence="5" id="KW-0472">Membrane</keyword>
<dbReference type="InterPro" id="IPR013783">
    <property type="entry name" value="Ig-like_fold"/>
</dbReference>
<keyword evidence="6" id="KW-0675">Receptor</keyword>
<evidence type="ECO:0000259" key="9">
    <source>
        <dbReference type="PROSITE" id="PS50853"/>
    </source>
</evidence>
<accession>A0A803V7N0</accession>
<evidence type="ECO:0000313" key="11">
    <source>
        <dbReference type="Proteomes" id="UP000016665"/>
    </source>
</evidence>
<dbReference type="GO" id="GO:0009897">
    <property type="term" value="C:external side of plasma membrane"/>
    <property type="evidence" value="ECO:0007669"/>
    <property type="project" value="TreeGrafter"/>
</dbReference>
<dbReference type="Ensembl" id="ENSFALT00000032149.1">
    <property type="protein sequence ID" value="ENSFALP00000018736.1"/>
    <property type="gene ID" value="ENSFALG00000023739.1"/>
</dbReference>
<name>A0A803V7N0_FICAL</name>
<comment type="subcellular location">
    <subcellularLocation>
        <location evidence="1">Membrane</location>
        <topology evidence="1">Single-pass type I membrane protein</topology>
    </subcellularLocation>
</comment>
<keyword evidence="3 8" id="KW-0732">Signal</keyword>
<feature type="domain" description="Fibronectin type-III" evidence="9">
    <location>
        <begin position="29"/>
        <end position="128"/>
    </location>
</feature>
<protein>
    <submittedName>
        <fullName evidence="10">Interleukin 13 receptor subunit alpha 2</fullName>
    </submittedName>
</protein>
<keyword evidence="4" id="KW-1133">Transmembrane helix</keyword>
<reference evidence="10" key="3">
    <citation type="submission" date="2025-09" db="UniProtKB">
        <authorList>
            <consortium name="Ensembl"/>
        </authorList>
    </citation>
    <scope>IDENTIFICATION</scope>
</reference>
<evidence type="ECO:0000256" key="3">
    <source>
        <dbReference type="ARBA" id="ARBA00022729"/>
    </source>
</evidence>
<proteinExistence type="predicted"/>
<evidence type="ECO:0000313" key="10">
    <source>
        <dbReference type="Ensembl" id="ENSFALP00000018736.1"/>
    </source>
</evidence>
<dbReference type="AlphaFoldDB" id="A0A803V7N0"/>
<dbReference type="SUPFAM" id="SSF49265">
    <property type="entry name" value="Fibronectin type III"/>
    <property type="match status" value="3"/>
</dbReference>
<evidence type="ECO:0000256" key="7">
    <source>
        <dbReference type="ARBA" id="ARBA00023180"/>
    </source>
</evidence>
<reference evidence="10 11" key="1">
    <citation type="journal article" date="2012" name="Nature">
        <title>The genomic landscape of species divergence in Ficedula flycatchers.</title>
        <authorList>
            <person name="Ellegren H."/>
            <person name="Smeds L."/>
            <person name="Burri R."/>
            <person name="Olason P.I."/>
            <person name="Backstrom N."/>
            <person name="Kawakami T."/>
            <person name="Kunstner A."/>
            <person name="Makinen H."/>
            <person name="Nadachowska-Brzyska K."/>
            <person name="Qvarnstrom A."/>
            <person name="Uebbing S."/>
            <person name="Wolf J.B."/>
        </authorList>
    </citation>
    <scope>NUCLEOTIDE SEQUENCE [LARGE SCALE GENOMIC DNA]</scope>
</reference>
<dbReference type="CDD" id="cd00063">
    <property type="entry name" value="FN3"/>
    <property type="match status" value="1"/>
</dbReference>
<feature type="chain" id="PRO_5032743170" evidence="8">
    <location>
        <begin position="21"/>
        <end position="485"/>
    </location>
</feature>
<keyword evidence="7" id="KW-0325">Glycoprotein</keyword>
<dbReference type="Proteomes" id="UP000016665">
    <property type="component" value="Chromosome 4A"/>
</dbReference>
<organism evidence="10 11">
    <name type="scientific">Ficedula albicollis</name>
    <name type="common">Collared flycatcher</name>
    <name type="synonym">Muscicapa albicollis</name>
    <dbReference type="NCBI Taxonomy" id="59894"/>
    <lineage>
        <taxon>Eukaryota</taxon>
        <taxon>Metazoa</taxon>
        <taxon>Chordata</taxon>
        <taxon>Craniata</taxon>
        <taxon>Vertebrata</taxon>
        <taxon>Euteleostomi</taxon>
        <taxon>Archelosauria</taxon>
        <taxon>Archosauria</taxon>
        <taxon>Dinosauria</taxon>
        <taxon>Saurischia</taxon>
        <taxon>Theropoda</taxon>
        <taxon>Coelurosauria</taxon>
        <taxon>Aves</taxon>
        <taxon>Neognathae</taxon>
        <taxon>Neoaves</taxon>
        <taxon>Telluraves</taxon>
        <taxon>Australaves</taxon>
        <taxon>Passeriformes</taxon>
        <taxon>Muscicapidae</taxon>
        <taxon>Ficedula</taxon>
    </lineage>
</organism>
<reference evidence="10" key="2">
    <citation type="submission" date="2025-08" db="UniProtKB">
        <authorList>
            <consortium name="Ensembl"/>
        </authorList>
    </citation>
    <scope>IDENTIFICATION</scope>
</reference>